<dbReference type="GeneID" id="69022477"/>
<reference evidence="2" key="2">
    <citation type="submission" date="2020-03" db="EMBL/GenBank/DDBJ databases">
        <authorList>
            <person name="Fu F.-F."/>
            <person name="Chen J."/>
        </authorList>
    </citation>
    <scope>NUCLEOTIDE SEQUENCE</scope>
    <source>
        <strain evidence="2">Lc1</strain>
    </source>
</reference>
<dbReference type="EMBL" id="WVTB01000025">
    <property type="protein sequence ID" value="KAF3807989.1"/>
    <property type="molecule type" value="Genomic_DNA"/>
</dbReference>
<feature type="domain" description="Nbr1 FW" evidence="1">
    <location>
        <begin position="93"/>
        <end position="171"/>
    </location>
</feature>
<evidence type="ECO:0000313" key="2">
    <source>
        <dbReference type="EMBL" id="KAF3807989.1"/>
    </source>
</evidence>
<dbReference type="RefSeq" id="XP_045267148.1">
    <property type="nucleotide sequence ID" value="XM_045415166.1"/>
</dbReference>
<accession>A0A8H4CQA1</accession>
<sequence>MANTYFQCSICDCGYYDLSEGCVRSIQGRKVINSTTECIQLTKAKAVAFPRKIEVNAQQQIPGAFGDETKTLAKDFHVLSRTCSSCIEILPEPGCSLRYVGVDNILNVDDSHLTSMTAISDVTKGNVVGCVVAVGKAVAFKVVPKVPKREGKRSSYLCLTAAGGAPFGHRL</sequence>
<comment type="caution">
    <text evidence="2">The sequence shown here is derived from an EMBL/GenBank/DDBJ whole genome shotgun (WGS) entry which is preliminary data.</text>
</comment>
<dbReference type="Proteomes" id="UP000613401">
    <property type="component" value="Unassembled WGS sequence"/>
</dbReference>
<gene>
    <name evidence="2" type="ORF">GCG54_00015373</name>
</gene>
<dbReference type="Pfam" id="PF16158">
    <property type="entry name" value="N_BRCA1_IG"/>
    <property type="match status" value="1"/>
</dbReference>
<organism evidence="2 3">
    <name type="scientific">Colletotrichum gloeosporioides</name>
    <name type="common">Anthracnose fungus</name>
    <name type="synonym">Glomerella cingulata</name>
    <dbReference type="NCBI Taxonomy" id="474922"/>
    <lineage>
        <taxon>Eukaryota</taxon>
        <taxon>Fungi</taxon>
        <taxon>Dikarya</taxon>
        <taxon>Ascomycota</taxon>
        <taxon>Pezizomycotina</taxon>
        <taxon>Sordariomycetes</taxon>
        <taxon>Hypocreomycetidae</taxon>
        <taxon>Glomerellales</taxon>
        <taxon>Glomerellaceae</taxon>
        <taxon>Colletotrichum</taxon>
        <taxon>Colletotrichum gloeosporioides species complex</taxon>
    </lineage>
</organism>
<protein>
    <recommendedName>
        <fullName evidence="1">Nbr1 FW domain-containing protein</fullName>
    </recommendedName>
</protein>
<evidence type="ECO:0000259" key="1">
    <source>
        <dbReference type="Pfam" id="PF16158"/>
    </source>
</evidence>
<evidence type="ECO:0000313" key="3">
    <source>
        <dbReference type="Proteomes" id="UP000613401"/>
    </source>
</evidence>
<reference evidence="2" key="1">
    <citation type="journal article" date="2020" name="Phytopathology">
        <title>Genome sequence and comparative analysis of Colletotrichum gloeosporioides isolated from Liriodendron leaves.</title>
        <authorList>
            <person name="Fu F.F."/>
            <person name="Hao Z."/>
            <person name="Wang P."/>
            <person name="Lu Y."/>
            <person name="Xue L.J."/>
            <person name="Wei G."/>
            <person name="Tian Y."/>
            <person name="Baishi H."/>
            <person name="Xu H."/>
            <person name="Shi J."/>
            <person name="Cheng T."/>
            <person name="Wang G."/>
            <person name="Yi Y."/>
            <person name="Chen J."/>
        </authorList>
    </citation>
    <scope>NUCLEOTIDE SEQUENCE</scope>
    <source>
        <strain evidence="2">Lc1</strain>
    </source>
</reference>
<dbReference type="InterPro" id="IPR032350">
    <property type="entry name" value="Nbr1_FW"/>
</dbReference>
<proteinExistence type="predicted"/>
<name>A0A8H4CQA1_COLGL</name>
<keyword evidence="3" id="KW-1185">Reference proteome</keyword>
<dbReference type="AlphaFoldDB" id="A0A8H4CQA1"/>